<evidence type="ECO:0000256" key="6">
    <source>
        <dbReference type="ARBA" id="ARBA00048178"/>
    </source>
</evidence>
<dbReference type="Pfam" id="PF06414">
    <property type="entry name" value="Zeta_toxin"/>
    <property type="match status" value="1"/>
</dbReference>
<evidence type="ECO:0000256" key="3">
    <source>
        <dbReference type="ARBA" id="ARBA00022741"/>
    </source>
</evidence>
<dbReference type="Gene3D" id="3.40.50.300">
    <property type="entry name" value="P-loop containing nucleotide triphosphate hydrolases"/>
    <property type="match status" value="1"/>
</dbReference>
<evidence type="ECO:0000259" key="8">
    <source>
        <dbReference type="Pfam" id="PF06414"/>
    </source>
</evidence>
<comment type="catalytic activity">
    <reaction evidence="6">
        <text>UDP-N-acetyl-alpha-D-glucosamine + ATP = UDP-N-acetyl-alpha-D-glucosamine 3'-phosphate + ADP + H(+)</text>
        <dbReference type="Rhea" id="RHEA:32671"/>
        <dbReference type="ChEBI" id="CHEBI:15378"/>
        <dbReference type="ChEBI" id="CHEBI:30616"/>
        <dbReference type="ChEBI" id="CHEBI:57705"/>
        <dbReference type="ChEBI" id="CHEBI:64353"/>
        <dbReference type="ChEBI" id="CHEBI:456216"/>
        <dbReference type="EC" id="2.7.1.176"/>
    </reaction>
</comment>
<dbReference type="InterPro" id="IPR027417">
    <property type="entry name" value="P-loop_NTPase"/>
</dbReference>
<comment type="similarity">
    <text evidence="1">Belongs to the zeta toxin family.</text>
</comment>
<keyword evidence="4" id="KW-0067">ATP-binding</keyword>
<evidence type="ECO:0000313" key="10">
    <source>
        <dbReference type="Proteomes" id="UP000252415"/>
    </source>
</evidence>
<dbReference type="EMBL" id="QPJD01000022">
    <property type="protein sequence ID" value="RCW41616.1"/>
    <property type="molecule type" value="Genomic_DNA"/>
</dbReference>
<organism evidence="9 10">
    <name type="scientific">Paenibacillus prosopidis</name>
    <dbReference type="NCBI Taxonomy" id="630520"/>
    <lineage>
        <taxon>Bacteria</taxon>
        <taxon>Bacillati</taxon>
        <taxon>Bacillota</taxon>
        <taxon>Bacilli</taxon>
        <taxon>Bacillales</taxon>
        <taxon>Paenibacillaceae</taxon>
        <taxon>Paenibacillus</taxon>
    </lineage>
</organism>
<gene>
    <name evidence="9" type="ORF">DFP97_12252</name>
</gene>
<evidence type="ECO:0000256" key="7">
    <source>
        <dbReference type="SAM" id="Coils"/>
    </source>
</evidence>
<dbReference type="GO" id="GO:0005524">
    <property type="term" value="F:ATP binding"/>
    <property type="evidence" value="ECO:0007669"/>
    <property type="project" value="UniProtKB-KW"/>
</dbReference>
<accession>A0A368VLP5</accession>
<comment type="caution">
    <text evidence="9">The sequence shown here is derived from an EMBL/GenBank/DDBJ whole genome shotgun (WGS) entry which is preliminary data.</text>
</comment>
<reference evidence="9 10" key="1">
    <citation type="submission" date="2018-07" db="EMBL/GenBank/DDBJ databases">
        <title>Genomic Encyclopedia of Type Strains, Phase III (KMG-III): the genomes of soil and plant-associated and newly described type strains.</title>
        <authorList>
            <person name="Whitman W."/>
        </authorList>
    </citation>
    <scope>NUCLEOTIDE SEQUENCE [LARGE SCALE GENOMIC DNA]</scope>
    <source>
        <strain evidence="9 10">CECT 7506</strain>
    </source>
</reference>
<evidence type="ECO:0000256" key="1">
    <source>
        <dbReference type="ARBA" id="ARBA00009104"/>
    </source>
</evidence>
<dbReference type="Proteomes" id="UP000252415">
    <property type="component" value="Unassembled WGS sequence"/>
</dbReference>
<keyword evidence="3" id="KW-0547">Nucleotide-binding</keyword>
<dbReference type="PANTHER" id="PTHR39206:SF1">
    <property type="entry name" value="SLL8004 PROTEIN"/>
    <property type="match status" value="1"/>
</dbReference>
<dbReference type="PANTHER" id="PTHR39206">
    <property type="entry name" value="SLL8004 PROTEIN"/>
    <property type="match status" value="1"/>
</dbReference>
<proteinExistence type="inferred from homology"/>
<dbReference type="EC" id="2.7.1.176" evidence="2"/>
<dbReference type="AlphaFoldDB" id="A0A368VLP5"/>
<dbReference type="GO" id="GO:0016301">
    <property type="term" value="F:kinase activity"/>
    <property type="evidence" value="ECO:0007669"/>
    <property type="project" value="InterPro"/>
</dbReference>
<name>A0A368VLP5_9BACL</name>
<keyword evidence="7" id="KW-0175">Coiled coil</keyword>
<sequence length="364" mass="41546">MMSMDTEPRLNTQETKPHMTVFAGTNGAGKSTITDVLAHQVGEVIDTDAIAKRMNPDNPEAAAVKAGRETLKRVQVCIDQRRDFSIETTLAGGNVLRQMERAKEAGFGITMYYVGLKNVDYHIERVARRVEAGGHSIPEADIRRRYDRSLDKVPQAIRLADRVFVFDNSTGFKKTLDVNQGLIQIHTSVIPKWLDRIIKGWDKEQEKMNRDLERKKDQFEKNYDSVHSKLLQEKEKLKPIHELERLKNLRDQLVARLIELKPKNLLEKITNPNKQTILGVQQDVQQLDAKILQVEKKVPSPAEVQLIQKNMTGLGSLLTALQSALQQIGQDLLTGQQQRQLNQLHRQYGTSQQYIRDQGSEIER</sequence>
<evidence type="ECO:0000256" key="5">
    <source>
        <dbReference type="ARBA" id="ARBA00032897"/>
    </source>
</evidence>
<evidence type="ECO:0000256" key="4">
    <source>
        <dbReference type="ARBA" id="ARBA00022840"/>
    </source>
</evidence>
<evidence type="ECO:0000313" key="9">
    <source>
        <dbReference type="EMBL" id="RCW41616.1"/>
    </source>
</evidence>
<feature type="domain" description="Zeta toxin" evidence="8">
    <location>
        <begin position="11"/>
        <end position="168"/>
    </location>
</feature>
<dbReference type="InterPro" id="IPR010488">
    <property type="entry name" value="Zeta_toxin_domain"/>
</dbReference>
<keyword evidence="10" id="KW-1185">Reference proteome</keyword>
<protein>
    <recommendedName>
        <fullName evidence="5">UDP-N-acetylglucosamine kinase</fullName>
        <ecNumber evidence="2">2.7.1.176</ecNumber>
    </recommendedName>
    <alternativeName>
        <fullName evidence="5">UDP-N-acetylglucosamine kinase</fullName>
    </alternativeName>
</protein>
<feature type="coiled-coil region" evidence="7">
    <location>
        <begin position="198"/>
        <end position="229"/>
    </location>
</feature>
<evidence type="ECO:0000256" key="2">
    <source>
        <dbReference type="ARBA" id="ARBA00011963"/>
    </source>
</evidence>
<dbReference type="SUPFAM" id="SSF52540">
    <property type="entry name" value="P-loop containing nucleoside triphosphate hydrolases"/>
    <property type="match status" value="1"/>
</dbReference>